<feature type="region of interest" description="Disordered" evidence="1">
    <location>
        <begin position="22"/>
        <end position="61"/>
    </location>
</feature>
<feature type="compositionally biased region" description="Basic residues" evidence="1">
    <location>
        <begin position="32"/>
        <end position="43"/>
    </location>
</feature>
<proteinExistence type="predicted"/>
<dbReference type="Proteomes" id="UP000750711">
    <property type="component" value="Unassembled WGS sequence"/>
</dbReference>
<dbReference type="EMBL" id="JAGHQM010000484">
    <property type="protein sequence ID" value="KAH0559943.1"/>
    <property type="molecule type" value="Genomic_DNA"/>
</dbReference>
<keyword evidence="3" id="KW-1185">Reference proteome</keyword>
<sequence length="301" mass="34755">MPNLLSLPRELRDDIYKWVLHGPFPSASRSSTRSRKRISKQPPKKPLESDEPPKLGPGDEYYDGEEVVRYPLATPLPPTYSLLHTNRQIRDEMLDSISRTPLRYKVELAFRQETETLYPTWISVPALSHRVDVLDVDLRVRRGKTSSVCSFSGDDEREHEGDIFSGGLTLLRRFLERGVFFLSSKKAQKISVGLLALNVLTKDLFDNCEDEAEEAREAMDNVGQALDQWFVDDIGDAVYEYRTHIDDIMQLLKERVGRFSCRIGDSSREWDIKAVMAERERLKLKREREREQEPEPTAEAN</sequence>
<dbReference type="AlphaFoldDB" id="A0A9P8LCF1"/>
<reference evidence="2" key="1">
    <citation type="submission" date="2021-03" db="EMBL/GenBank/DDBJ databases">
        <title>Comparative genomics and phylogenomic investigation of the class Geoglossomycetes provide insights into ecological specialization and systematics.</title>
        <authorList>
            <person name="Melie T."/>
            <person name="Pirro S."/>
            <person name="Miller A.N."/>
            <person name="Quandt A."/>
        </authorList>
    </citation>
    <scope>NUCLEOTIDE SEQUENCE</scope>
    <source>
        <strain evidence="2">CAQ_001_2017</strain>
    </source>
</reference>
<evidence type="ECO:0000313" key="3">
    <source>
        <dbReference type="Proteomes" id="UP000750711"/>
    </source>
</evidence>
<evidence type="ECO:0008006" key="4">
    <source>
        <dbReference type="Google" id="ProtNLM"/>
    </source>
</evidence>
<evidence type="ECO:0000313" key="2">
    <source>
        <dbReference type="EMBL" id="KAH0559943.1"/>
    </source>
</evidence>
<comment type="caution">
    <text evidence="2">The sequence shown here is derived from an EMBL/GenBank/DDBJ whole genome shotgun (WGS) entry which is preliminary data.</text>
</comment>
<gene>
    <name evidence="2" type="ORF">GP486_003540</name>
</gene>
<accession>A0A9P8LCF1</accession>
<protein>
    <recommendedName>
        <fullName evidence="4">F-box domain-containing protein</fullName>
    </recommendedName>
</protein>
<organism evidence="2 3">
    <name type="scientific">Trichoglossum hirsutum</name>
    <dbReference type="NCBI Taxonomy" id="265104"/>
    <lineage>
        <taxon>Eukaryota</taxon>
        <taxon>Fungi</taxon>
        <taxon>Dikarya</taxon>
        <taxon>Ascomycota</taxon>
        <taxon>Pezizomycotina</taxon>
        <taxon>Geoglossomycetes</taxon>
        <taxon>Geoglossales</taxon>
        <taxon>Geoglossaceae</taxon>
        <taxon>Trichoglossum</taxon>
    </lineage>
</organism>
<evidence type="ECO:0000256" key="1">
    <source>
        <dbReference type="SAM" id="MobiDB-lite"/>
    </source>
</evidence>
<name>A0A9P8LCF1_9PEZI</name>